<evidence type="ECO:0000256" key="7">
    <source>
        <dbReference type="ARBA" id="ARBA00023136"/>
    </source>
</evidence>
<keyword evidence="6 8" id="KW-1133">Transmembrane helix</keyword>
<feature type="domain" description="Major facilitator superfamily (MFS) profile" evidence="9">
    <location>
        <begin position="13"/>
        <end position="396"/>
    </location>
</feature>
<evidence type="ECO:0000256" key="1">
    <source>
        <dbReference type="ARBA" id="ARBA00004651"/>
    </source>
</evidence>
<evidence type="ECO:0000256" key="5">
    <source>
        <dbReference type="ARBA" id="ARBA00022692"/>
    </source>
</evidence>
<feature type="transmembrane region" description="Helical" evidence="8">
    <location>
        <begin position="284"/>
        <end position="304"/>
    </location>
</feature>
<dbReference type="SUPFAM" id="SSF103473">
    <property type="entry name" value="MFS general substrate transporter"/>
    <property type="match status" value="1"/>
</dbReference>
<dbReference type="AlphaFoldDB" id="U3B109"/>
<keyword evidence="11" id="KW-1185">Reference proteome</keyword>
<dbReference type="Proteomes" id="UP000016562">
    <property type="component" value="Unassembled WGS sequence"/>
</dbReference>
<dbReference type="InterPro" id="IPR036259">
    <property type="entry name" value="MFS_trans_sf"/>
</dbReference>
<feature type="transmembrane region" description="Helical" evidence="8">
    <location>
        <begin position="79"/>
        <end position="98"/>
    </location>
</feature>
<dbReference type="PANTHER" id="PTHR23502:SF132">
    <property type="entry name" value="POLYAMINE TRANSPORTER 2-RELATED"/>
    <property type="match status" value="1"/>
</dbReference>
<dbReference type="InterPro" id="IPR011701">
    <property type="entry name" value="MFS"/>
</dbReference>
<proteinExistence type="inferred from homology"/>
<protein>
    <recommendedName>
        <fullName evidence="8">Bcr/CflA family efflux transporter</fullName>
    </recommendedName>
</protein>
<organism evidence="10 11">
    <name type="scientific">Vibrio ezurae NBRC 102218</name>
    <dbReference type="NCBI Taxonomy" id="1219080"/>
    <lineage>
        <taxon>Bacteria</taxon>
        <taxon>Pseudomonadati</taxon>
        <taxon>Pseudomonadota</taxon>
        <taxon>Gammaproteobacteria</taxon>
        <taxon>Vibrionales</taxon>
        <taxon>Vibrionaceae</taxon>
        <taxon>Vibrio</taxon>
    </lineage>
</organism>
<name>U3B109_9VIBR</name>
<comment type="caution">
    <text evidence="10">The sequence shown here is derived from an EMBL/GenBank/DDBJ whole genome shotgun (WGS) entry which is preliminary data.</text>
</comment>
<dbReference type="PROSITE" id="PS50850">
    <property type="entry name" value="MFS"/>
    <property type="match status" value="1"/>
</dbReference>
<evidence type="ECO:0000256" key="2">
    <source>
        <dbReference type="ARBA" id="ARBA00006236"/>
    </source>
</evidence>
<comment type="similarity">
    <text evidence="2 8">Belongs to the major facilitator superfamily. Bcr/CmlA family.</text>
</comment>
<keyword evidence="7 8" id="KW-0472">Membrane</keyword>
<feature type="transmembrane region" description="Helical" evidence="8">
    <location>
        <begin position="104"/>
        <end position="125"/>
    </location>
</feature>
<feature type="transmembrane region" description="Helical" evidence="8">
    <location>
        <begin position="49"/>
        <end position="67"/>
    </location>
</feature>
<evidence type="ECO:0000256" key="6">
    <source>
        <dbReference type="ARBA" id="ARBA00022989"/>
    </source>
</evidence>
<feature type="transmembrane region" description="Helical" evidence="8">
    <location>
        <begin position="137"/>
        <end position="155"/>
    </location>
</feature>
<dbReference type="RefSeq" id="WP_021712868.1">
    <property type="nucleotide sequence ID" value="NZ_BATM01000008.1"/>
</dbReference>
<reference evidence="10 11" key="1">
    <citation type="submission" date="2013-09" db="EMBL/GenBank/DDBJ databases">
        <title>Whole genome shotgun sequence of Vibrio ezurae NBRC 102218.</title>
        <authorList>
            <person name="Yoshida I."/>
            <person name="Hosoyama A."/>
            <person name="Numata M."/>
            <person name="Hashimoto M."/>
            <person name="Hosoyama Y."/>
            <person name="Tsuchikane K."/>
            <person name="Noguchi M."/>
            <person name="Hirakata S."/>
            <person name="Ichikawa N."/>
            <person name="Ohji S."/>
            <person name="Yamazoe A."/>
            <person name="Fujita N."/>
        </authorList>
    </citation>
    <scope>NUCLEOTIDE SEQUENCE [LARGE SCALE GENOMIC DNA]</scope>
    <source>
        <strain evidence="10 11">NBRC 102218</strain>
    </source>
</reference>
<comment type="subcellular location">
    <subcellularLocation>
        <location evidence="8">Cell inner membrane</location>
        <topology evidence="8">Multi-pass membrane protein</topology>
    </subcellularLocation>
    <subcellularLocation>
        <location evidence="1">Cell membrane</location>
        <topology evidence="1">Multi-pass membrane protein</topology>
    </subcellularLocation>
</comment>
<dbReference type="PANTHER" id="PTHR23502">
    <property type="entry name" value="MAJOR FACILITATOR SUPERFAMILY"/>
    <property type="match status" value="1"/>
</dbReference>
<dbReference type="Gene3D" id="1.20.1720.10">
    <property type="entry name" value="Multidrug resistance protein D"/>
    <property type="match status" value="1"/>
</dbReference>
<dbReference type="NCBIfam" id="TIGR00710">
    <property type="entry name" value="efflux_Bcr_CflA"/>
    <property type="match status" value="1"/>
</dbReference>
<evidence type="ECO:0000256" key="8">
    <source>
        <dbReference type="RuleBase" id="RU365088"/>
    </source>
</evidence>
<dbReference type="STRING" id="1219080.VEZ01S_08_01930"/>
<dbReference type="eggNOG" id="COG2814">
    <property type="taxonomic scope" value="Bacteria"/>
</dbReference>
<feature type="transmembrane region" description="Helical" evidence="8">
    <location>
        <begin position="167"/>
        <end position="187"/>
    </location>
</feature>
<sequence length="397" mass="42122">MTTSSVVKLSFVMFLVLGAISALTPLAIDMYLPAMPAIADDFGVMPGDVQITLTIYTLGFAIGQLVYGPLADSVGRKPVLLGGVSLFCLAAIACTFTQSIEVLIGVRLLQGFAGAAAAVVIQAVVRDMFEAEDFARTMSFITLVMTVAPLLAPLIGGHVSVLLGWRAVFAILAVYAAIMVGAIAIKIPETLAPENRQPFHLRTSLQNYAQLLKNRQALGLIMCGAFSFSGMFVFLTAGSFVYIDIYGVAPQDFGYLFGLNILTLVAFTTLNGRIVKKVGSSKMILFGLSIQLMAGLGLVVCWIADLGLAFIVPCVMFYVGTISTIGSNGMALLLNKYPNMAGTTSSMAGTLRFGVGGVMSLIVSFMPGEQSWPMLTMMGLCAVASIVIYKVYGEVKQ</sequence>
<keyword evidence="3 8" id="KW-0813">Transport</keyword>
<evidence type="ECO:0000313" key="10">
    <source>
        <dbReference type="EMBL" id="GAD79157.1"/>
    </source>
</evidence>
<evidence type="ECO:0000256" key="3">
    <source>
        <dbReference type="ARBA" id="ARBA00022448"/>
    </source>
</evidence>
<gene>
    <name evidence="10" type="primary">bcr</name>
    <name evidence="10" type="ORF">VEZ01S_08_01930</name>
</gene>
<feature type="transmembrane region" description="Helical" evidence="8">
    <location>
        <begin position="346"/>
        <end position="366"/>
    </location>
</feature>
<dbReference type="NCBIfam" id="NF008314">
    <property type="entry name" value="PRK11102.1"/>
    <property type="match status" value="1"/>
</dbReference>
<dbReference type="OrthoDB" id="9814303at2"/>
<keyword evidence="8" id="KW-0997">Cell inner membrane</keyword>
<dbReference type="InterPro" id="IPR004812">
    <property type="entry name" value="Efflux_drug-R_Bcr/CmlA"/>
</dbReference>
<dbReference type="EMBL" id="BATM01000008">
    <property type="protein sequence ID" value="GAD79157.1"/>
    <property type="molecule type" value="Genomic_DNA"/>
</dbReference>
<dbReference type="FunFam" id="1.20.1720.10:FF:000005">
    <property type="entry name" value="Bcr/CflA family efflux transporter"/>
    <property type="match status" value="1"/>
</dbReference>
<feature type="transmembrane region" description="Helical" evidence="8">
    <location>
        <begin position="217"/>
        <end position="241"/>
    </location>
</feature>
<dbReference type="InterPro" id="IPR020846">
    <property type="entry name" value="MFS_dom"/>
</dbReference>
<dbReference type="GO" id="GO:0015385">
    <property type="term" value="F:sodium:proton antiporter activity"/>
    <property type="evidence" value="ECO:0007669"/>
    <property type="project" value="TreeGrafter"/>
</dbReference>
<dbReference type="GO" id="GO:0042910">
    <property type="term" value="F:xenobiotic transmembrane transporter activity"/>
    <property type="evidence" value="ECO:0007669"/>
    <property type="project" value="InterPro"/>
</dbReference>
<feature type="transmembrane region" description="Helical" evidence="8">
    <location>
        <begin position="372"/>
        <end position="392"/>
    </location>
</feature>
<dbReference type="GO" id="GO:0005886">
    <property type="term" value="C:plasma membrane"/>
    <property type="evidence" value="ECO:0007669"/>
    <property type="project" value="UniProtKB-SubCell"/>
</dbReference>
<evidence type="ECO:0000256" key="4">
    <source>
        <dbReference type="ARBA" id="ARBA00022475"/>
    </source>
</evidence>
<comment type="caution">
    <text evidence="8">Lacks conserved residue(s) required for the propagation of feature annotation.</text>
</comment>
<evidence type="ECO:0000259" key="9">
    <source>
        <dbReference type="PROSITE" id="PS50850"/>
    </source>
</evidence>
<dbReference type="CDD" id="cd17320">
    <property type="entry name" value="MFS_MdfA_MDR_like"/>
    <property type="match status" value="1"/>
</dbReference>
<evidence type="ECO:0000313" key="11">
    <source>
        <dbReference type="Proteomes" id="UP000016562"/>
    </source>
</evidence>
<feature type="transmembrane region" description="Helical" evidence="8">
    <location>
        <begin position="253"/>
        <end position="272"/>
    </location>
</feature>
<keyword evidence="5 8" id="KW-0812">Transmembrane</keyword>
<accession>U3B109</accession>
<keyword evidence="4" id="KW-1003">Cell membrane</keyword>
<feature type="transmembrane region" description="Helical" evidence="8">
    <location>
        <begin position="310"/>
        <end position="334"/>
    </location>
</feature>
<dbReference type="Pfam" id="PF07690">
    <property type="entry name" value="MFS_1"/>
    <property type="match status" value="1"/>
</dbReference>
<dbReference type="GO" id="GO:1990961">
    <property type="term" value="P:xenobiotic detoxification by transmembrane export across the plasma membrane"/>
    <property type="evidence" value="ECO:0007669"/>
    <property type="project" value="InterPro"/>
</dbReference>